<evidence type="ECO:0000256" key="7">
    <source>
        <dbReference type="SAM" id="Phobius"/>
    </source>
</evidence>
<evidence type="ECO:0000256" key="1">
    <source>
        <dbReference type="ARBA" id="ARBA00004651"/>
    </source>
</evidence>
<evidence type="ECO:0000256" key="5">
    <source>
        <dbReference type="ARBA" id="ARBA00023136"/>
    </source>
</evidence>
<feature type="transmembrane region" description="Helical" evidence="7">
    <location>
        <begin position="159"/>
        <end position="180"/>
    </location>
</feature>
<keyword evidence="3 7" id="KW-0812">Transmembrane</keyword>
<evidence type="ECO:0000256" key="2">
    <source>
        <dbReference type="ARBA" id="ARBA00022475"/>
    </source>
</evidence>
<feature type="transmembrane region" description="Helical" evidence="7">
    <location>
        <begin position="113"/>
        <end position="139"/>
    </location>
</feature>
<dbReference type="InterPro" id="IPR002898">
    <property type="entry name" value="MotA_ExbB_proton_chnl"/>
</dbReference>
<accession>A0ABU3RNH2</accession>
<protein>
    <submittedName>
        <fullName evidence="9">MotA/TolQ/ExbB proton channel family protein</fullName>
    </submittedName>
</protein>
<reference evidence="9 10" key="1">
    <citation type="submission" date="2023-10" db="EMBL/GenBank/DDBJ databases">
        <title>Paenibacillus strain PFR10 Genome sequencing and assembly.</title>
        <authorList>
            <person name="Kim I."/>
        </authorList>
    </citation>
    <scope>NUCLEOTIDE SEQUENCE [LARGE SCALE GENOMIC DNA]</scope>
    <source>
        <strain evidence="9 10">PFR10</strain>
    </source>
</reference>
<feature type="transmembrane region" description="Helical" evidence="7">
    <location>
        <begin position="6"/>
        <end position="27"/>
    </location>
</feature>
<dbReference type="RefSeq" id="WP_315955699.1">
    <property type="nucleotide sequence ID" value="NZ_JAWCUD010000016.1"/>
</dbReference>
<comment type="similarity">
    <text evidence="6">Belongs to the exbB/tolQ family.</text>
</comment>
<evidence type="ECO:0000256" key="3">
    <source>
        <dbReference type="ARBA" id="ARBA00022692"/>
    </source>
</evidence>
<keyword evidence="4 7" id="KW-1133">Transmembrane helix</keyword>
<keyword evidence="6" id="KW-0813">Transport</keyword>
<dbReference type="Gene3D" id="1.20.58.60">
    <property type="match status" value="1"/>
</dbReference>
<comment type="subcellular location">
    <subcellularLocation>
        <location evidence="1">Cell membrane</location>
        <topology evidence="1">Multi-pass membrane protein</topology>
    </subcellularLocation>
    <subcellularLocation>
        <location evidence="6">Membrane</location>
        <topology evidence="6">Multi-pass membrane protein</topology>
    </subcellularLocation>
</comment>
<sequence length="511" mass="58160">MHSFKVVWIAIQVIVFLGAAISLGLLIKREYKIMKNILPDLQSLNKSQSSSDLDQEVNGILHKANPKSKYSIQWRRYYERVTQKNIDERIRIEPYLSSDVLVYHIGYRAWTDVIGGLCVSLGVLGTFIGLVSGLSHLDLNSTDSLKTSIHSLLSGMESAFYTSIVGIALSVIWTVMDRVVSGRVESMIDMHAERFDFLLNADDEELFLNRLEKVSRNQADHLKTLLTDALEKAIQPIANQIQRSQAQVASSFDQLHEQFHGFRTGIQDQTKLLEKQVQHVQNQSSDITKNLVDQITGGTEQTIQQFSQLIQETQSMQSHMLKTVEQMVESFKKTEQRHAVALNQFGQMTDQFEKVVSGSEQMYSNFSQVVDNIATLQDQLTEMQGIQQKLLPELKELRSQTNDVVIGTLEKSEYYLNRVEHQITQMQNHWQDTNEQMKATREVLHVSVKDFAENIDSGLGKTYSHFDNTLAKAMQNLSGSVNRIQEIQEELIDTFEELADIISQSKEVSVL</sequence>
<keyword evidence="5 7" id="KW-0472">Membrane</keyword>
<dbReference type="Proteomes" id="UP001260980">
    <property type="component" value="Unassembled WGS sequence"/>
</dbReference>
<organism evidence="9 10">
    <name type="scientific">Paenibacillus violae</name>
    <dbReference type="NCBI Taxonomy" id="3077234"/>
    <lineage>
        <taxon>Bacteria</taxon>
        <taxon>Bacillati</taxon>
        <taxon>Bacillota</taxon>
        <taxon>Bacilli</taxon>
        <taxon>Bacillales</taxon>
        <taxon>Paenibacillaceae</taxon>
        <taxon>Paenibacillus</taxon>
    </lineage>
</organism>
<proteinExistence type="inferred from homology"/>
<evidence type="ECO:0000313" key="9">
    <source>
        <dbReference type="EMBL" id="MDU0205826.1"/>
    </source>
</evidence>
<comment type="caution">
    <text evidence="9">The sequence shown here is derived from an EMBL/GenBank/DDBJ whole genome shotgun (WGS) entry which is preliminary data.</text>
</comment>
<keyword evidence="6" id="KW-0653">Protein transport</keyword>
<keyword evidence="10" id="KW-1185">Reference proteome</keyword>
<evidence type="ECO:0000256" key="6">
    <source>
        <dbReference type="RuleBase" id="RU004057"/>
    </source>
</evidence>
<dbReference type="Pfam" id="PF01618">
    <property type="entry name" value="MotA_ExbB"/>
    <property type="match status" value="1"/>
</dbReference>
<dbReference type="EMBL" id="JAWCUD010000016">
    <property type="protein sequence ID" value="MDU0205826.1"/>
    <property type="molecule type" value="Genomic_DNA"/>
</dbReference>
<evidence type="ECO:0000259" key="8">
    <source>
        <dbReference type="Pfam" id="PF01618"/>
    </source>
</evidence>
<evidence type="ECO:0000256" key="4">
    <source>
        <dbReference type="ARBA" id="ARBA00022989"/>
    </source>
</evidence>
<evidence type="ECO:0000313" key="10">
    <source>
        <dbReference type="Proteomes" id="UP001260980"/>
    </source>
</evidence>
<keyword evidence="2" id="KW-1003">Cell membrane</keyword>
<name>A0ABU3RNH2_9BACL</name>
<gene>
    <name evidence="9" type="ORF">RQP52_32590</name>
</gene>
<feature type="domain" description="MotA/TolQ/ExbB proton channel" evidence="8">
    <location>
        <begin position="110"/>
        <end position="189"/>
    </location>
</feature>